<keyword evidence="3 13" id="KW-0521">NADP</keyword>
<evidence type="ECO:0000256" key="8">
    <source>
        <dbReference type="ARBA" id="ARBA00023264"/>
    </source>
</evidence>
<feature type="binding site" evidence="13">
    <location>
        <position position="192"/>
    </location>
    <ligand>
        <name>sn-glycerol 3-phosphate</name>
        <dbReference type="ChEBI" id="CHEBI:57597"/>
    </ligand>
</feature>
<protein>
    <recommendedName>
        <fullName evidence="11 13">Glycerol-3-phosphate dehydrogenase [NAD(P)+]</fullName>
        <ecNumber evidence="10 13">1.1.1.94</ecNumber>
    </recommendedName>
    <alternativeName>
        <fullName evidence="13">NAD(P)(+)-dependent glycerol-3-phosphate dehydrogenase</fullName>
    </alternativeName>
    <alternativeName>
        <fullName evidence="12 13">NAD(P)H-dependent dihydroxyacetone-phosphate reductase</fullName>
    </alternativeName>
</protein>
<keyword evidence="5 13" id="KW-0520">NAD</keyword>
<feature type="binding site" evidence="13">
    <location>
        <position position="106"/>
    </location>
    <ligand>
        <name>NADPH</name>
        <dbReference type="ChEBI" id="CHEBI:57783"/>
    </ligand>
</feature>
<feature type="domain" description="Glycerol-3-phosphate dehydrogenase NAD-dependent C-terminal" evidence="19">
    <location>
        <begin position="181"/>
        <end position="321"/>
    </location>
</feature>
<dbReference type="SUPFAM" id="SSF48179">
    <property type="entry name" value="6-phosphogluconate dehydrogenase C-terminal domain-like"/>
    <property type="match status" value="1"/>
</dbReference>
<dbReference type="PIRSF" id="PIRSF000114">
    <property type="entry name" value="Glycerol-3-P_dh"/>
    <property type="match status" value="1"/>
</dbReference>
<feature type="binding site" evidence="15">
    <location>
        <begin position="256"/>
        <end position="257"/>
    </location>
    <ligand>
        <name>substrate</name>
    </ligand>
</feature>
<feature type="binding site" evidence="16">
    <location>
        <begin position="8"/>
        <end position="13"/>
    </location>
    <ligand>
        <name>NAD(+)</name>
        <dbReference type="ChEBI" id="CHEBI:57540"/>
    </ligand>
</feature>
<dbReference type="Gene3D" id="3.40.50.720">
    <property type="entry name" value="NAD(P)-binding Rossmann-like Domain"/>
    <property type="match status" value="1"/>
</dbReference>
<feature type="binding site" evidence="13">
    <location>
        <position position="282"/>
    </location>
    <ligand>
        <name>NADPH</name>
        <dbReference type="ChEBI" id="CHEBI:57783"/>
    </ligand>
</feature>
<evidence type="ECO:0000256" key="11">
    <source>
        <dbReference type="ARBA" id="ARBA00069372"/>
    </source>
</evidence>
<dbReference type="Gene3D" id="1.10.1040.10">
    <property type="entry name" value="N-(1-d-carboxylethyl)-l-norvaline Dehydrogenase, domain 2"/>
    <property type="match status" value="1"/>
</dbReference>
<evidence type="ECO:0000256" key="17">
    <source>
        <dbReference type="RuleBase" id="RU000437"/>
    </source>
</evidence>
<evidence type="ECO:0000256" key="1">
    <source>
        <dbReference type="ARBA" id="ARBA00011009"/>
    </source>
</evidence>
<feature type="domain" description="Glycerol-3-phosphate dehydrogenase NAD-dependent N-terminal" evidence="18">
    <location>
        <begin position="3"/>
        <end position="158"/>
    </location>
</feature>
<feature type="binding site" evidence="13">
    <location>
        <position position="257"/>
    </location>
    <ligand>
        <name>sn-glycerol 3-phosphate</name>
        <dbReference type="ChEBI" id="CHEBI:57597"/>
    </ligand>
</feature>
<dbReference type="EMBL" id="CP002105">
    <property type="protein sequence ID" value="ADL12573.1"/>
    <property type="molecule type" value="Genomic_DNA"/>
</dbReference>
<feature type="binding site" evidence="13">
    <location>
        <position position="141"/>
    </location>
    <ligand>
        <name>NADPH</name>
        <dbReference type="ChEBI" id="CHEBI:57783"/>
    </ligand>
</feature>
<dbReference type="InterPro" id="IPR011128">
    <property type="entry name" value="G3P_DH_NAD-dep_N"/>
</dbReference>
<comment type="catalytic activity">
    <reaction evidence="9">
        <text>sn-glycerol 3-phosphate + NADP(+) = dihydroxyacetone phosphate + NADPH + H(+)</text>
        <dbReference type="Rhea" id="RHEA:11096"/>
        <dbReference type="ChEBI" id="CHEBI:15378"/>
        <dbReference type="ChEBI" id="CHEBI:57597"/>
        <dbReference type="ChEBI" id="CHEBI:57642"/>
        <dbReference type="ChEBI" id="CHEBI:57783"/>
        <dbReference type="ChEBI" id="CHEBI:58349"/>
        <dbReference type="EC" id="1.1.1.94"/>
    </reaction>
    <physiologicalReaction direction="right-to-left" evidence="9">
        <dbReference type="Rhea" id="RHEA:11098"/>
    </physiologicalReaction>
</comment>
<dbReference type="Pfam" id="PF07479">
    <property type="entry name" value="NAD_Gly3P_dh_C"/>
    <property type="match status" value="1"/>
</dbReference>
<gene>
    <name evidence="13" type="primary">gpsA</name>
    <name evidence="20" type="ordered locus">Acear_1047</name>
</gene>
<keyword evidence="6 13" id="KW-0443">Lipid metabolism</keyword>
<keyword evidence="13" id="KW-0963">Cytoplasm</keyword>
<dbReference type="STRING" id="574087.Acear_1047"/>
<evidence type="ECO:0000313" key="21">
    <source>
        <dbReference type="Proteomes" id="UP000001661"/>
    </source>
</evidence>
<name>D9QPY2_ACEAZ</name>
<dbReference type="KEGG" id="aar:Acear_1047"/>
<feature type="binding site" evidence="15">
    <location>
        <position position="106"/>
    </location>
    <ligand>
        <name>substrate</name>
    </ligand>
</feature>
<comment type="function">
    <text evidence="13">Catalyzes the reduction of the glycolytic intermediate dihydroxyacetone phosphate (DHAP) to sn-glycerol 3-phosphate (G3P), the key precursor for phospholipid synthesis.</text>
</comment>
<dbReference type="GO" id="GO:0005829">
    <property type="term" value="C:cytosol"/>
    <property type="evidence" value="ECO:0007669"/>
    <property type="project" value="TreeGrafter"/>
</dbReference>
<feature type="binding site" evidence="16">
    <location>
        <position position="141"/>
    </location>
    <ligand>
        <name>NAD(+)</name>
        <dbReference type="ChEBI" id="CHEBI:57540"/>
    </ligand>
</feature>
<dbReference type="FunFam" id="3.40.50.720:FF:000019">
    <property type="entry name" value="Glycerol-3-phosphate dehydrogenase [NAD(P)+]"/>
    <property type="match status" value="1"/>
</dbReference>
<feature type="binding site" evidence="13">
    <location>
        <position position="106"/>
    </location>
    <ligand>
        <name>sn-glycerol 3-phosphate</name>
        <dbReference type="ChEBI" id="CHEBI:57597"/>
    </ligand>
</feature>
<dbReference type="GO" id="GO:0141152">
    <property type="term" value="F:glycerol-3-phosphate dehydrogenase (NAD+) activity"/>
    <property type="evidence" value="ECO:0007669"/>
    <property type="project" value="RHEA"/>
</dbReference>
<dbReference type="Pfam" id="PF01210">
    <property type="entry name" value="NAD_Gly3P_dh_N"/>
    <property type="match status" value="1"/>
</dbReference>
<dbReference type="GO" id="GO:0046168">
    <property type="term" value="P:glycerol-3-phosphate catabolic process"/>
    <property type="evidence" value="ECO:0007669"/>
    <property type="project" value="InterPro"/>
</dbReference>
<dbReference type="PANTHER" id="PTHR11728:SF1">
    <property type="entry name" value="GLYCEROL-3-PHOSPHATE DEHYDROGENASE [NAD(+)] 2, CHLOROPLASTIC"/>
    <property type="match status" value="1"/>
</dbReference>
<dbReference type="FunFam" id="1.10.1040.10:FF:000001">
    <property type="entry name" value="Glycerol-3-phosphate dehydrogenase [NAD(P)+]"/>
    <property type="match status" value="1"/>
</dbReference>
<keyword evidence="2 13" id="KW-0444">Lipid biosynthesis</keyword>
<dbReference type="HAMAP" id="MF_00394">
    <property type="entry name" value="NAD_Glyc3P_dehydrog"/>
    <property type="match status" value="1"/>
</dbReference>
<evidence type="ECO:0000259" key="18">
    <source>
        <dbReference type="Pfam" id="PF01210"/>
    </source>
</evidence>
<comment type="subcellular location">
    <subcellularLocation>
        <location evidence="13">Cytoplasm</location>
    </subcellularLocation>
</comment>
<dbReference type="OrthoDB" id="9812273at2"/>
<evidence type="ECO:0000256" key="7">
    <source>
        <dbReference type="ARBA" id="ARBA00023209"/>
    </source>
</evidence>
<accession>D9QPY2</accession>
<evidence type="ECO:0000256" key="5">
    <source>
        <dbReference type="ARBA" id="ARBA00023027"/>
    </source>
</evidence>
<comment type="catalytic activity">
    <reaction evidence="13">
        <text>sn-glycerol 3-phosphate + NAD(+) = dihydroxyacetone phosphate + NADH + H(+)</text>
        <dbReference type="Rhea" id="RHEA:11092"/>
        <dbReference type="ChEBI" id="CHEBI:15378"/>
        <dbReference type="ChEBI" id="CHEBI:57540"/>
        <dbReference type="ChEBI" id="CHEBI:57597"/>
        <dbReference type="ChEBI" id="CHEBI:57642"/>
        <dbReference type="ChEBI" id="CHEBI:57945"/>
        <dbReference type="EC" id="1.1.1.94"/>
    </reaction>
</comment>
<dbReference type="PRINTS" id="PR00077">
    <property type="entry name" value="GPDHDRGNASE"/>
</dbReference>
<dbReference type="InterPro" id="IPR006168">
    <property type="entry name" value="G3P_DH_NAD-dep"/>
</dbReference>
<feature type="binding site" evidence="13">
    <location>
        <position position="12"/>
    </location>
    <ligand>
        <name>NADPH</name>
        <dbReference type="ChEBI" id="CHEBI:57783"/>
    </ligand>
</feature>
<dbReference type="SUPFAM" id="SSF51735">
    <property type="entry name" value="NAD(P)-binding Rossmann-fold domains"/>
    <property type="match status" value="1"/>
</dbReference>
<dbReference type="eggNOG" id="COG0240">
    <property type="taxonomic scope" value="Bacteria"/>
</dbReference>
<evidence type="ECO:0000256" key="2">
    <source>
        <dbReference type="ARBA" id="ARBA00022516"/>
    </source>
</evidence>
<feature type="binding site" evidence="13">
    <location>
        <position position="245"/>
    </location>
    <ligand>
        <name>sn-glycerol 3-phosphate</name>
        <dbReference type="ChEBI" id="CHEBI:57597"/>
    </ligand>
</feature>
<dbReference type="RefSeq" id="WP_013278019.1">
    <property type="nucleotide sequence ID" value="NC_014378.1"/>
</dbReference>
<keyword evidence="13" id="KW-0547">Nucleotide-binding</keyword>
<dbReference type="GO" id="GO:0051287">
    <property type="term" value="F:NAD binding"/>
    <property type="evidence" value="ECO:0007669"/>
    <property type="project" value="InterPro"/>
</dbReference>
<comment type="pathway">
    <text evidence="13">Membrane lipid metabolism; glycerophospholipid metabolism.</text>
</comment>
<feature type="binding site" evidence="13">
    <location>
        <position position="137"/>
    </location>
    <ligand>
        <name>sn-glycerol 3-phosphate</name>
        <dbReference type="ChEBI" id="CHEBI:57597"/>
    </ligand>
</feature>
<dbReference type="NCBIfam" id="NF000940">
    <property type="entry name" value="PRK00094.1-2"/>
    <property type="match status" value="1"/>
</dbReference>
<feature type="active site" description="Proton acceptor" evidence="13 14">
    <location>
        <position position="192"/>
    </location>
</feature>
<feature type="binding site" evidence="13">
    <location>
        <position position="256"/>
    </location>
    <ligand>
        <name>NADPH</name>
        <dbReference type="ChEBI" id="CHEBI:57783"/>
    </ligand>
</feature>
<evidence type="ECO:0000256" key="13">
    <source>
        <dbReference type="HAMAP-Rule" id="MF_00394"/>
    </source>
</evidence>
<evidence type="ECO:0000256" key="12">
    <source>
        <dbReference type="ARBA" id="ARBA00080511"/>
    </source>
</evidence>
<feature type="binding site" evidence="13">
    <location>
        <position position="256"/>
    </location>
    <ligand>
        <name>sn-glycerol 3-phosphate</name>
        <dbReference type="ChEBI" id="CHEBI:57597"/>
    </ligand>
</feature>
<feature type="binding site" evidence="13">
    <location>
        <position position="49"/>
    </location>
    <ligand>
        <name>NADPH</name>
        <dbReference type="ChEBI" id="CHEBI:57783"/>
    </ligand>
</feature>
<dbReference type="Proteomes" id="UP000001661">
    <property type="component" value="Chromosome"/>
</dbReference>
<dbReference type="UniPathway" id="UPA00940"/>
<comment type="caution">
    <text evidence="13">Lacks conserved residue(s) required for the propagation of feature annotation.</text>
</comment>
<dbReference type="GO" id="GO:0006650">
    <property type="term" value="P:glycerophospholipid metabolic process"/>
    <property type="evidence" value="ECO:0007669"/>
    <property type="project" value="UniProtKB-UniRule"/>
</dbReference>
<evidence type="ECO:0000313" key="20">
    <source>
        <dbReference type="EMBL" id="ADL12573.1"/>
    </source>
</evidence>
<evidence type="ECO:0000256" key="16">
    <source>
        <dbReference type="PIRSR" id="PIRSR000114-3"/>
    </source>
</evidence>
<dbReference type="InterPro" id="IPR006109">
    <property type="entry name" value="G3P_DH_NAD-dep_C"/>
</dbReference>
<dbReference type="GO" id="GO:0008654">
    <property type="term" value="P:phospholipid biosynthetic process"/>
    <property type="evidence" value="ECO:0007669"/>
    <property type="project" value="UniProtKB-KW"/>
</dbReference>
<organism evidence="20 21">
    <name type="scientific">Acetohalobium arabaticum (strain ATCC 49924 / DSM 5501 / Z-7288)</name>
    <dbReference type="NCBI Taxonomy" id="574087"/>
    <lineage>
        <taxon>Bacteria</taxon>
        <taxon>Bacillati</taxon>
        <taxon>Bacillota</taxon>
        <taxon>Clostridia</taxon>
        <taxon>Halanaerobiales</taxon>
        <taxon>Halobacteroidaceae</taxon>
        <taxon>Acetohalobium</taxon>
    </lineage>
</organism>
<keyword evidence="4 13" id="KW-0560">Oxidoreductase</keyword>
<dbReference type="InterPro" id="IPR013328">
    <property type="entry name" value="6PGD_dom2"/>
</dbReference>
<reference evidence="20 21" key="1">
    <citation type="journal article" date="2010" name="Stand. Genomic Sci.">
        <title>Complete genome sequence of Acetohalobium arabaticum type strain (Z-7288).</title>
        <authorList>
            <person name="Sikorski J."/>
            <person name="Lapidus A."/>
            <person name="Chertkov O."/>
            <person name="Lucas S."/>
            <person name="Copeland A."/>
            <person name="Glavina Del Rio T."/>
            <person name="Nolan M."/>
            <person name="Tice H."/>
            <person name="Cheng J.F."/>
            <person name="Han C."/>
            <person name="Brambilla E."/>
            <person name="Pitluck S."/>
            <person name="Liolios K."/>
            <person name="Ivanova N."/>
            <person name="Mavromatis K."/>
            <person name="Mikhailova N."/>
            <person name="Pati A."/>
            <person name="Bruce D."/>
            <person name="Detter C."/>
            <person name="Tapia R."/>
            <person name="Goodwin L."/>
            <person name="Chen A."/>
            <person name="Palaniappan K."/>
            <person name="Land M."/>
            <person name="Hauser L."/>
            <person name="Chang Y.J."/>
            <person name="Jeffries C.D."/>
            <person name="Rohde M."/>
            <person name="Goker M."/>
            <person name="Spring S."/>
            <person name="Woyke T."/>
            <person name="Bristow J."/>
            <person name="Eisen J.A."/>
            <person name="Markowitz V."/>
            <person name="Hugenholtz P."/>
            <person name="Kyrpides N.C."/>
            <person name="Klenk H.P."/>
        </authorList>
    </citation>
    <scope>NUCLEOTIDE SEQUENCE [LARGE SCALE GENOMIC DNA]</scope>
    <source>
        <strain evidence="21">ATCC 49924 / DSM 5501 / Z-7288</strain>
    </source>
</reference>
<sequence length="343" mass="36942">MDKAAVIGGGSWGSAIAILLANNGYRVSLRDISKEQVTEINDKRTNSNYLPEVKIPEAITATTDLKEAVKKAKLVVVVVPSDAIRKVAEELSGLLAVDTVIISATKGIEEDSYYRMSEVLEDELRSELHDNIAVLSGPSHAEEVSKELPTTVVAASSSRLLAEQIQNIFMSDTFRVYTNPDVVGVELGGALKNIIAIAAGITDGLGYGDNTKAALITRGMAEIKRLGVALGADPMTFAGLSGIGDLVVTCASEHSRNRRLGFKIGQGKSLDQALDEMKMVAEGVRTAKAAYQLAGREGVEVPIIKQAYQVLFEDKSPCKAVNELMMRGKKHEIEEVVQNKDNW</sequence>
<dbReference type="NCBIfam" id="NF000942">
    <property type="entry name" value="PRK00094.1-4"/>
    <property type="match status" value="1"/>
</dbReference>
<dbReference type="PANTHER" id="PTHR11728">
    <property type="entry name" value="GLYCEROL-3-PHOSPHATE DEHYDROGENASE"/>
    <property type="match status" value="1"/>
</dbReference>
<keyword evidence="7 13" id="KW-0594">Phospholipid biosynthesis</keyword>
<feature type="binding site" evidence="13">
    <location>
        <position position="255"/>
    </location>
    <ligand>
        <name>sn-glycerol 3-phosphate</name>
        <dbReference type="ChEBI" id="CHEBI:57597"/>
    </ligand>
</feature>
<dbReference type="GO" id="GO:0046167">
    <property type="term" value="P:glycerol-3-phosphate biosynthetic process"/>
    <property type="evidence" value="ECO:0007669"/>
    <property type="project" value="UniProtKB-UniRule"/>
</dbReference>
<dbReference type="InterPro" id="IPR008927">
    <property type="entry name" value="6-PGluconate_DH-like_C_sf"/>
</dbReference>
<dbReference type="HOGENOM" id="CLU_033449_0_2_9"/>
<dbReference type="GO" id="GO:0141153">
    <property type="term" value="F:glycerol-3-phosphate dehydrogenase (NADP+) activity"/>
    <property type="evidence" value="ECO:0007669"/>
    <property type="project" value="RHEA"/>
</dbReference>
<dbReference type="NCBIfam" id="NF000941">
    <property type="entry name" value="PRK00094.1-3"/>
    <property type="match status" value="1"/>
</dbReference>
<feature type="binding site" evidence="13">
    <location>
        <position position="11"/>
    </location>
    <ligand>
        <name>NADPH</name>
        <dbReference type="ChEBI" id="CHEBI:57783"/>
    </ligand>
</feature>
<feature type="binding site" evidence="13">
    <location>
        <position position="139"/>
    </location>
    <ligand>
        <name>sn-glycerol 3-phosphate</name>
        <dbReference type="ChEBI" id="CHEBI:57597"/>
    </ligand>
</feature>
<feature type="binding site" evidence="16">
    <location>
        <position position="256"/>
    </location>
    <ligand>
        <name>NAD(+)</name>
        <dbReference type="ChEBI" id="CHEBI:57540"/>
    </ligand>
</feature>
<evidence type="ECO:0000256" key="9">
    <source>
        <dbReference type="ARBA" id="ARBA00052716"/>
    </source>
</evidence>
<evidence type="ECO:0000256" key="10">
    <source>
        <dbReference type="ARBA" id="ARBA00066687"/>
    </source>
</evidence>
<feature type="binding site" evidence="13">
    <location>
        <position position="280"/>
    </location>
    <ligand>
        <name>NADPH</name>
        <dbReference type="ChEBI" id="CHEBI:57783"/>
    </ligand>
</feature>
<evidence type="ECO:0000256" key="3">
    <source>
        <dbReference type="ARBA" id="ARBA00022857"/>
    </source>
</evidence>
<keyword evidence="21" id="KW-1185">Reference proteome</keyword>
<evidence type="ECO:0000256" key="4">
    <source>
        <dbReference type="ARBA" id="ARBA00023002"/>
    </source>
</evidence>
<dbReference type="GO" id="GO:0005975">
    <property type="term" value="P:carbohydrate metabolic process"/>
    <property type="evidence" value="ECO:0007669"/>
    <property type="project" value="InterPro"/>
</dbReference>
<evidence type="ECO:0000256" key="6">
    <source>
        <dbReference type="ARBA" id="ARBA00023098"/>
    </source>
</evidence>
<keyword evidence="8 13" id="KW-1208">Phospholipid metabolism</keyword>
<evidence type="ECO:0000256" key="15">
    <source>
        <dbReference type="PIRSR" id="PIRSR000114-2"/>
    </source>
</evidence>
<evidence type="ECO:0000256" key="14">
    <source>
        <dbReference type="PIRSR" id="PIRSR000114-1"/>
    </source>
</evidence>
<evidence type="ECO:0000259" key="19">
    <source>
        <dbReference type="Pfam" id="PF07479"/>
    </source>
</evidence>
<comment type="similarity">
    <text evidence="1 13 17">Belongs to the NAD-dependent glycerol-3-phosphate dehydrogenase family.</text>
</comment>
<dbReference type="PROSITE" id="PS00957">
    <property type="entry name" value="NAD_G3PDH"/>
    <property type="match status" value="1"/>
</dbReference>
<dbReference type="InterPro" id="IPR036291">
    <property type="entry name" value="NAD(P)-bd_dom_sf"/>
</dbReference>
<dbReference type="EC" id="1.1.1.94" evidence="10 13"/>
<dbReference type="AlphaFoldDB" id="D9QPY2"/>
<proteinExistence type="inferred from homology"/>